<feature type="domain" description="Toxin SymE-like" evidence="2">
    <location>
        <begin position="21"/>
        <end position="62"/>
    </location>
</feature>
<feature type="region of interest" description="Disordered" evidence="1">
    <location>
        <begin position="1"/>
        <end position="35"/>
    </location>
</feature>
<sequence length="67" mass="7347">MILAARSPAAAEPAKSQFERPNGGRPNPPPQLTIRGRWLEPLGFTTGQKVEVITEPWQLVIRLATEG</sequence>
<proteinExistence type="predicted"/>
<evidence type="ECO:0000256" key="1">
    <source>
        <dbReference type="SAM" id="MobiDB-lite"/>
    </source>
</evidence>
<accession>A0AA90XSR3</accession>
<dbReference type="GO" id="GO:0003723">
    <property type="term" value="F:RNA binding"/>
    <property type="evidence" value="ECO:0007669"/>
    <property type="project" value="InterPro"/>
</dbReference>
<comment type="caution">
    <text evidence="3">The sequence shown here is derived from an EMBL/GenBank/DDBJ whole genome shotgun (WGS) entry which is preliminary data.</text>
</comment>
<evidence type="ECO:0000259" key="2">
    <source>
        <dbReference type="Pfam" id="PF08845"/>
    </source>
</evidence>
<dbReference type="InterPro" id="IPR014944">
    <property type="entry name" value="Toxin_SymE-like"/>
</dbReference>
<evidence type="ECO:0000313" key="3">
    <source>
        <dbReference type="EMBL" id="NIL26909.1"/>
    </source>
</evidence>
<organism evidence="3 4">
    <name type="scientific">Yersinia massiliensis</name>
    <dbReference type="NCBI Taxonomy" id="419257"/>
    <lineage>
        <taxon>Bacteria</taxon>
        <taxon>Pseudomonadati</taxon>
        <taxon>Pseudomonadota</taxon>
        <taxon>Gammaproteobacteria</taxon>
        <taxon>Enterobacterales</taxon>
        <taxon>Yersiniaceae</taxon>
        <taxon>Yersinia</taxon>
    </lineage>
</organism>
<name>A0AA90XSR3_9GAMM</name>
<dbReference type="RefSeq" id="WP_167311344.1">
    <property type="nucleotide sequence ID" value="NZ_JAASAN010000003.1"/>
</dbReference>
<dbReference type="GO" id="GO:0016788">
    <property type="term" value="F:hydrolase activity, acting on ester bonds"/>
    <property type="evidence" value="ECO:0007669"/>
    <property type="project" value="InterPro"/>
</dbReference>
<dbReference type="AlphaFoldDB" id="A0AA90XSR3"/>
<reference evidence="3" key="1">
    <citation type="submission" date="2020-03" db="EMBL/GenBank/DDBJ databases">
        <authorList>
            <person name="Kislichkina A."/>
            <person name="Dentovskaya S."/>
            <person name="Shaikhutdinov R."/>
            <person name="Ivanov S."/>
            <person name="Sizova A."/>
            <person name="Solomentsev V."/>
            <person name="Bogun A."/>
        </authorList>
    </citation>
    <scope>NUCLEOTIDE SEQUENCE</scope>
    <source>
        <strain evidence="3">SCPM-O-B-8025</strain>
    </source>
</reference>
<gene>
    <name evidence="3" type="ORF">HB980_10170</name>
</gene>
<dbReference type="EMBL" id="JAASAN010000003">
    <property type="protein sequence ID" value="NIL26909.1"/>
    <property type="molecule type" value="Genomic_DNA"/>
</dbReference>
<dbReference type="GO" id="GO:0016070">
    <property type="term" value="P:RNA metabolic process"/>
    <property type="evidence" value="ECO:0007669"/>
    <property type="project" value="InterPro"/>
</dbReference>
<dbReference type="GO" id="GO:0005737">
    <property type="term" value="C:cytoplasm"/>
    <property type="evidence" value="ECO:0007669"/>
    <property type="project" value="InterPro"/>
</dbReference>
<dbReference type="Pfam" id="PF08845">
    <property type="entry name" value="SymE_toxin"/>
    <property type="match status" value="1"/>
</dbReference>
<evidence type="ECO:0000313" key="4">
    <source>
        <dbReference type="Proteomes" id="UP000698240"/>
    </source>
</evidence>
<dbReference type="Proteomes" id="UP000698240">
    <property type="component" value="Unassembled WGS sequence"/>
</dbReference>
<feature type="compositionally biased region" description="Low complexity" evidence="1">
    <location>
        <begin position="1"/>
        <end position="25"/>
    </location>
</feature>
<protein>
    <submittedName>
        <fullName evidence="3">Type I toxin-antitoxin system SymE family toxin</fullName>
    </submittedName>
</protein>